<dbReference type="Proteomes" id="UP000008311">
    <property type="component" value="Unassembled WGS sequence"/>
</dbReference>
<dbReference type="AlphaFoldDB" id="B9SUF8"/>
<dbReference type="InParanoid" id="B9SUF8"/>
<dbReference type="EMBL" id="EQ974146">
    <property type="protein sequence ID" value="EEF32772.1"/>
    <property type="molecule type" value="Genomic_DNA"/>
</dbReference>
<gene>
    <name evidence="1" type="ORF">RCOM_0751490</name>
</gene>
<accession>B9SUF8</accession>
<name>B9SUF8_RICCO</name>
<evidence type="ECO:0000313" key="2">
    <source>
        <dbReference type="Proteomes" id="UP000008311"/>
    </source>
</evidence>
<sequence>MGQMIRRSLHSNNNKTVYCGWRDYHTLIPARRSQMASIIVNGPRKWRVQKSVSKLLGRCTNERSDALEDTGN</sequence>
<reference evidence="2" key="1">
    <citation type="journal article" date="2010" name="Nat. Biotechnol.">
        <title>Draft genome sequence of the oilseed species Ricinus communis.</title>
        <authorList>
            <person name="Chan A.P."/>
            <person name="Crabtree J."/>
            <person name="Zhao Q."/>
            <person name="Lorenzi H."/>
            <person name="Orvis J."/>
            <person name="Puiu D."/>
            <person name="Melake-Berhan A."/>
            <person name="Jones K.M."/>
            <person name="Redman J."/>
            <person name="Chen G."/>
            <person name="Cahoon E.B."/>
            <person name="Gedil M."/>
            <person name="Stanke M."/>
            <person name="Haas B.J."/>
            <person name="Wortman J.R."/>
            <person name="Fraser-Liggett C.M."/>
            <person name="Ravel J."/>
            <person name="Rabinowicz P.D."/>
        </authorList>
    </citation>
    <scope>NUCLEOTIDE SEQUENCE [LARGE SCALE GENOMIC DNA]</scope>
    <source>
        <strain evidence="2">cv. Hale</strain>
    </source>
</reference>
<proteinExistence type="predicted"/>
<protein>
    <submittedName>
        <fullName evidence="1">Uncharacterized protein</fullName>
    </submittedName>
</protein>
<keyword evidence="2" id="KW-1185">Reference proteome</keyword>
<organism evidence="1 2">
    <name type="scientific">Ricinus communis</name>
    <name type="common">Castor bean</name>
    <dbReference type="NCBI Taxonomy" id="3988"/>
    <lineage>
        <taxon>Eukaryota</taxon>
        <taxon>Viridiplantae</taxon>
        <taxon>Streptophyta</taxon>
        <taxon>Embryophyta</taxon>
        <taxon>Tracheophyta</taxon>
        <taxon>Spermatophyta</taxon>
        <taxon>Magnoliopsida</taxon>
        <taxon>eudicotyledons</taxon>
        <taxon>Gunneridae</taxon>
        <taxon>Pentapetalae</taxon>
        <taxon>rosids</taxon>
        <taxon>fabids</taxon>
        <taxon>Malpighiales</taxon>
        <taxon>Euphorbiaceae</taxon>
        <taxon>Acalyphoideae</taxon>
        <taxon>Acalypheae</taxon>
        <taxon>Ricinus</taxon>
    </lineage>
</organism>
<evidence type="ECO:0000313" key="1">
    <source>
        <dbReference type="EMBL" id="EEF32772.1"/>
    </source>
</evidence>